<sequence>MPRGSIRAIIALTIVFGYFIKTGTIDKDIVMLVLGFYFASRAAGGDKT</sequence>
<evidence type="ECO:0000313" key="1">
    <source>
        <dbReference type="EMBL" id="ADB58545.1"/>
    </source>
</evidence>
<proteinExistence type="predicted"/>
<protein>
    <submittedName>
        <fullName evidence="1">Uncharacterized protein</fullName>
    </submittedName>
</protein>
<dbReference type="Proteomes" id="UP000001901">
    <property type="component" value="Chromosome"/>
</dbReference>
<evidence type="ECO:0000313" key="2">
    <source>
        <dbReference type="Proteomes" id="UP000001901"/>
    </source>
</evidence>
<dbReference type="KEGG" id="apo:Arcpr_1498"/>
<accession>D2REK1</accession>
<dbReference type="AlphaFoldDB" id="D2REK1"/>
<keyword evidence="2" id="KW-1185">Reference proteome</keyword>
<dbReference type="EMBL" id="CP001857">
    <property type="protein sequence ID" value="ADB58545.1"/>
    <property type="molecule type" value="Genomic_DNA"/>
</dbReference>
<name>D2REK1_ARCPA</name>
<gene>
    <name evidence="1" type="ordered locus">Arcpr_1498</name>
</gene>
<dbReference type="HOGENOM" id="CLU_3147780_0_0_2"/>
<organism evidence="1 2">
    <name type="scientific">Archaeoglobus profundus (strain DSM 5631 / JCM 9629 / NBRC 100127 / Av18)</name>
    <dbReference type="NCBI Taxonomy" id="572546"/>
    <lineage>
        <taxon>Archaea</taxon>
        <taxon>Methanobacteriati</taxon>
        <taxon>Methanobacteriota</taxon>
        <taxon>Archaeoglobi</taxon>
        <taxon>Archaeoglobales</taxon>
        <taxon>Archaeoglobaceae</taxon>
        <taxon>Archaeoglobus</taxon>
    </lineage>
</organism>
<dbReference type="STRING" id="572546.Arcpr_1498"/>
<dbReference type="PaxDb" id="572546-Arcpr_1498"/>
<reference evidence="1 2" key="1">
    <citation type="journal article" date="2010" name="Stand. Genomic Sci.">
        <title>Complete genome sequence of Archaeoglobus profundus type strain (AV18).</title>
        <authorList>
            <person name="von Jan M."/>
            <person name="Lapidus A."/>
            <person name="Del Rio T.G."/>
            <person name="Copeland A."/>
            <person name="Tice H."/>
            <person name="Cheng J.F."/>
            <person name="Lucas S."/>
            <person name="Chen F."/>
            <person name="Nolan M."/>
            <person name="Goodwin L."/>
            <person name="Han C."/>
            <person name="Pitluck S."/>
            <person name="Liolios K."/>
            <person name="Ivanova N."/>
            <person name="Mavromatis K."/>
            <person name="Ovchinnikova G."/>
            <person name="Chertkov O."/>
            <person name="Pati A."/>
            <person name="Chen A."/>
            <person name="Palaniappan K."/>
            <person name="Land M."/>
            <person name="Hauser L."/>
            <person name="Chang Y.J."/>
            <person name="Jeffries C.D."/>
            <person name="Saunders E."/>
            <person name="Brettin T."/>
            <person name="Detter J.C."/>
            <person name="Chain P."/>
            <person name="Eichinger K."/>
            <person name="Huber H."/>
            <person name="Spring S."/>
            <person name="Rohde M."/>
            <person name="Goker M."/>
            <person name="Wirth R."/>
            <person name="Woyke T."/>
            <person name="Bristow J."/>
            <person name="Eisen J.A."/>
            <person name="Markowitz V."/>
            <person name="Hugenholtz P."/>
            <person name="Kyrpides N.C."/>
            <person name="Klenk H.P."/>
        </authorList>
    </citation>
    <scope>NUCLEOTIDE SEQUENCE [LARGE SCALE GENOMIC DNA]</scope>
    <source>
        <strain evidence="2">DSM 5631 / JCM 9629 / NBRC 100127 / Av18</strain>
    </source>
</reference>